<accession>A0A0L0BKX8</accession>
<evidence type="ECO:0000313" key="2">
    <source>
        <dbReference type="Proteomes" id="UP000037069"/>
    </source>
</evidence>
<sequence length="154" mass="17562">MGNRILSKFRGKKLKLLELKLNDIYSVKRNNGGSGGIFQSENIYPSHEGERFIYCRTWQSYIHIYKLQLNFVEKTCVEDKVHKQYAKVSLRNILFLYQHNNFNWQTSSTITSNATSTSSSSSLTSSLLSTSLTSQLSLATSLLRLYNKYTGGDV</sequence>
<organism evidence="1 2">
    <name type="scientific">Lucilia cuprina</name>
    <name type="common">Green bottle fly</name>
    <name type="synonym">Australian sheep blowfly</name>
    <dbReference type="NCBI Taxonomy" id="7375"/>
    <lineage>
        <taxon>Eukaryota</taxon>
        <taxon>Metazoa</taxon>
        <taxon>Ecdysozoa</taxon>
        <taxon>Arthropoda</taxon>
        <taxon>Hexapoda</taxon>
        <taxon>Insecta</taxon>
        <taxon>Pterygota</taxon>
        <taxon>Neoptera</taxon>
        <taxon>Endopterygota</taxon>
        <taxon>Diptera</taxon>
        <taxon>Brachycera</taxon>
        <taxon>Muscomorpha</taxon>
        <taxon>Oestroidea</taxon>
        <taxon>Calliphoridae</taxon>
        <taxon>Luciliinae</taxon>
        <taxon>Lucilia</taxon>
    </lineage>
</organism>
<protein>
    <submittedName>
        <fullName evidence="1">Uncharacterized protein</fullName>
    </submittedName>
</protein>
<reference evidence="1 2" key="1">
    <citation type="journal article" date="2015" name="Nat. Commun.">
        <title>Lucilia cuprina genome unlocks parasitic fly biology to underpin future interventions.</title>
        <authorList>
            <person name="Anstead C.A."/>
            <person name="Korhonen P.K."/>
            <person name="Young N.D."/>
            <person name="Hall R.S."/>
            <person name="Jex A.R."/>
            <person name="Murali S.C."/>
            <person name="Hughes D.S."/>
            <person name="Lee S.F."/>
            <person name="Perry T."/>
            <person name="Stroehlein A.J."/>
            <person name="Ansell B.R."/>
            <person name="Breugelmans B."/>
            <person name="Hofmann A."/>
            <person name="Qu J."/>
            <person name="Dugan S."/>
            <person name="Lee S.L."/>
            <person name="Chao H."/>
            <person name="Dinh H."/>
            <person name="Han Y."/>
            <person name="Doddapaneni H.V."/>
            <person name="Worley K.C."/>
            <person name="Muzny D.M."/>
            <person name="Ioannidis P."/>
            <person name="Waterhouse R.M."/>
            <person name="Zdobnov E.M."/>
            <person name="James P.J."/>
            <person name="Bagnall N.H."/>
            <person name="Kotze A.C."/>
            <person name="Gibbs R.A."/>
            <person name="Richards S."/>
            <person name="Batterham P."/>
            <person name="Gasser R.B."/>
        </authorList>
    </citation>
    <scope>NUCLEOTIDE SEQUENCE [LARGE SCALE GENOMIC DNA]</scope>
    <source>
        <strain evidence="1 2">LS</strain>
        <tissue evidence="1">Full body</tissue>
    </source>
</reference>
<evidence type="ECO:0000313" key="1">
    <source>
        <dbReference type="EMBL" id="KNC20702.1"/>
    </source>
</evidence>
<comment type="caution">
    <text evidence="1">The sequence shown here is derived from an EMBL/GenBank/DDBJ whole genome shotgun (WGS) entry which is preliminary data.</text>
</comment>
<proteinExistence type="predicted"/>
<gene>
    <name evidence="1" type="ORF">FF38_07710</name>
</gene>
<keyword evidence="2" id="KW-1185">Reference proteome</keyword>
<name>A0A0L0BKX8_LUCCU</name>
<dbReference type="Proteomes" id="UP000037069">
    <property type="component" value="Unassembled WGS sequence"/>
</dbReference>
<dbReference type="AlphaFoldDB" id="A0A0L0BKX8"/>
<dbReference type="EMBL" id="JRES01001705">
    <property type="protein sequence ID" value="KNC20702.1"/>
    <property type="molecule type" value="Genomic_DNA"/>
</dbReference>